<gene>
    <name evidence="1" type="ORF">M3I41_04945</name>
</gene>
<organism evidence="1 2">
    <name type="scientific">Actinomyces graevenitzii</name>
    <dbReference type="NCBI Taxonomy" id="55565"/>
    <lineage>
        <taxon>Bacteria</taxon>
        <taxon>Bacillati</taxon>
        <taxon>Actinomycetota</taxon>
        <taxon>Actinomycetes</taxon>
        <taxon>Actinomycetales</taxon>
        <taxon>Actinomycetaceae</taxon>
        <taxon>Actinomyces</taxon>
    </lineage>
</organism>
<protein>
    <submittedName>
        <fullName evidence="1">Uncharacterized protein</fullName>
    </submittedName>
</protein>
<accession>A0A929MGV1</accession>
<dbReference type="EMBL" id="CP097095">
    <property type="protein sequence ID" value="UQF78967.1"/>
    <property type="molecule type" value="Genomic_DNA"/>
</dbReference>
<dbReference type="Proteomes" id="UP000830236">
    <property type="component" value="Chromosome"/>
</dbReference>
<name>A0A929MGV1_9ACTO</name>
<sequence length="171" mass="20109">MTDTYEQLKNLFEDEQTIDDLWDSGDIVWIDWREDDEDIISYFNDLLEERVEVQTIDNAKPYGPDIVLSKAGKQFQIPYGQEKDRDTTIKYFNDFVKEEYGVRWFVESLGDDTLGFIVLPAAEWQKLEDDFGEQTVRYYFAPIDLETKMFDLDVSEVSSLIELRAATKEVK</sequence>
<dbReference type="AlphaFoldDB" id="A0A929MGV1"/>
<dbReference type="KEGG" id="agh:M3I41_04945"/>
<evidence type="ECO:0000313" key="1">
    <source>
        <dbReference type="EMBL" id="UQF78967.1"/>
    </source>
</evidence>
<reference evidence="1" key="1">
    <citation type="submission" date="2022-05" db="EMBL/GenBank/DDBJ databases">
        <title>Using nanopore sequencing to obtain complete genomes from saliva samples.</title>
        <authorList>
            <person name="Baker J.L."/>
        </authorList>
    </citation>
    <scope>NUCLEOTIDE SEQUENCE</scope>
    <source>
        <strain evidence="1">JCVI-JB-Ag32</strain>
    </source>
</reference>
<evidence type="ECO:0000313" key="2">
    <source>
        <dbReference type="Proteomes" id="UP000830236"/>
    </source>
</evidence>
<proteinExistence type="predicted"/>